<keyword evidence="5" id="KW-0998">Cell outer membrane</keyword>
<dbReference type="RefSeq" id="WP_131607362.1">
    <property type="nucleotide sequence ID" value="NZ_SJSM01000002.1"/>
</dbReference>
<dbReference type="Proteomes" id="UP000291117">
    <property type="component" value="Unassembled WGS sequence"/>
</dbReference>
<feature type="chain" id="PRO_5020210162" description="Bacterial surface antigen (D15) domain-containing protein" evidence="6">
    <location>
        <begin position="25"/>
        <end position="783"/>
    </location>
</feature>
<dbReference type="PANTHER" id="PTHR12815:SF47">
    <property type="entry name" value="TRANSLOCATION AND ASSEMBLY MODULE SUBUNIT TAMA"/>
    <property type="match status" value="1"/>
</dbReference>
<dbReference type="PANTHER" id="PTHR12815">
    <property type="entry name" value="SORTING AND ASSEMBLY MACHINERY SAMM50 PROTEIN FAMILY MEMBER"/>
    <property type="match status" value="1"/>
</dbReference>
<accession>A0A4R0NF74</accession>
<dbReference type="EMBL" id="SJSM01000002">
    <property type="protein sequence ID" value="TCC98377.1"/>
    <property type="molecule type" value="Genomic_DNA"/>
</dbReference>
<reference evidence="8 9" key="1">
    <citation type="submission" date="2019-02" db="EMBL/GenBank/DDBJ databases">
        <title>Pedobacter sp. RP-3-8 sp. nov., isolated from Arctic soil.</title>
        <authorList>
            <person name="Dahal R.H."/>
        </authorList>
    </citation>
    <scope>NUCLEOTIDE SEQUENCE [LARGE SCALE GENOMIC DNA]</scope>
    <source>
        <strain evidence="8 9">RP-3-8</strain>
    </source>
</reference>
<evidence type="ECO:0000256" key="5">
    <source>
        <dbReference type="ARBA" id="ARBA00023237"/>
    </source>
</evidence>
<dbReference type="AlphaFoldDB" id="A0A4R0NF74"/>
<keyword evidence="2" id="KW-0812">Transmembrane</keyword>
<organism evidence="8 9">
    <name type="scientific">Pedobacter hiemivivus</name>
    <dbReference type="NCBI Taxonomy" id="2530454"/>
    <lineage>
        <taxon>Bacteria</taxon>
        <taxon>Pseudomonadati</taxon>
        <taxon>Bacteroidota</taxon>
        <taxon>Sphingobacteriia</taxon>
        <taxon>Sphingobacteriales</taxon>
        <taxon>Sphingobacteriaceae</taxon>
        <taxon>Pedobacter</taxon>
    </lineage>
</organism>
<evidence type="ECO:0000256" key="1">
    <source>
        <dbReference type="ARBA" id="ARBA00004370"/>
    </source>
</evidence>
<evidence type="ECO:0000256" key="6">
    <source>
        <dbReference type="SAM" id="SignalP"/>
    </source>
</evidence>
<evidence type="ECO:0000259" key="7">
    <source>
        <dbReference type="Pfam" id="PF01103"/>
    </source>
</evidence>
<keyword evidence="4" id="KW-0472">Membrane</keyword>
<evidence type="ECO:0000256" key="4">
    <source>
        <dbReference type="ARBA" id="ARBA00023136"/>
    </source>
</evidence>
<dbReference type="InterPro" id="IPR000184">
    <property type="entry name" value="Bac_surfAg_D15"/>
</dbReference>
<feature type="signal peptide" evidence="6">
    <location>
        <begin position="1"/>
        <end position="24"/>
    </location>
</feature>
<dbReference type="InterPro" id="IPR039910">
    <property type="entry name" value="D15-like"/>
</dbReference>
<comment type="subcellular location">
    <subcellularLocation>
        <location evidence="1">Membrane</location>
    </subcellularLocation>
</comment>
<evidence type="ECO:0000256" key="2">
    <source>
        <dbReference type="ARBA" id="ARBA00022692"/>
    </source>
</evidence>
<protein>
    <recommendedName>
        <fullName evidence="7">Bacterial surface antigen (D15) domain-containing protein</fullName>
    </recommendedName>
</protein>
<proteinExistence type="predicted"/>
<dbReference type="GO" id="GO:0019867">
    <property type="term" value="C:outer membrane"/>
    <property type="evidence" value="ECO:0007669"/>
    <property type="project" value="InterPro"/>
</dbReference>
<comment type="caution">
    <text evidence="8">The sequence shown here is derived from an EMBL/GenBank/DDBJ whole genome shotgun (WGS) entry which is preliminary data.</text>
</comment>
<dbReference type="Pfam" id="PF01103">
    <property type="entry name" value="Omp85"/>
    <property type="match status" value="1"/>
</dbReference>
<keyword evidence="9" id="KW-1185">Reference proteome</keyword>
<gene>
    <name evidence="8" type="ORF">EZ444_03570</name>
</gene>
<evidence type="ECO:0000313" key="9">
    <source>
        <dbReference type="Proteomes" id="UP000291117"/>
    </source>
</evidence>
<sequence length="783" mass="88328">MTRLIKSNLLILACLIWASCSTTKSLKPGQYLYTGAEININPDSAVKITDQKEVKEILLDKTRPQPNKSFLGIKYKLGFYNLAGETTKKKGFKHWLRTKMGEPPVLLSEVKIPYNNAVLKSYLISQGYLQSDVVGDTVIKGKKGKAVYTAETGPRYKINSVLFPNDSSGIATIINNNKANSLLKVGDNYDLDVFKNERDRIDNDLKEQGYFYFSPDYLILQVDSTIGKNSVDIRLKVKDIAPDASLKPYTINHINIFPNYSLRRDSALRTASPEIYNDFRIYDPRKTFKAPLFNRLVFFKKDELYNRRDHNQSLNRMVNIGAFQAVKAEFIPLDSFKNNQLDLNIYLTPLKKNSLSFSVTGTSKSNNFVGSELKLTQTTRNVFKGAEQLDVSASGGFESQVGGQSKALNSYSLTLESKLTFPRFITPFKGINTTNAFIPKTIASLSYQLLHRGSLYDINSFKTQFGYKWNENKYKEHSFNPISVNYVTSSLLTSVQTEIDSILKVTPGLKNVLEKQFIIGSTYGFTYTNQFEDFRRNNIYFNGTLETGGNVWGLFAGKNDRGAKVIAGLELNQFIRLEADFRNYYKITKNVIWANRIDLGYGYAYGGQTTLPFVRQFFAGGTNDIRAWAARSIGPGTYYYKNDPLVANGNYIDQSGDIKALISSELRFKLYGRLYGATFVDAGNIWLRKEDKGSPAIGNLPATVGRVGSGFELKNALKELAVGTGVGLRIDATIFVIRLDVAFPIRKPYNEEGKRWVFDQIDFGNNTWRKENLVYNIGIGYPF</sequence>
<feature type="domain" description="Bacterial surface antigen (D15)" evidence="7">
    <location>
        <begin position="403"/>
        <end position="758"/>
    </location>
</feature>
<evidence type="ECO:0000313" key="8">
    <source>
        <dbReference type="EMBL" id="TCC98377.1"/>
    </source>
</evidence>
<name>A0A4R0NF74_9SPHI</name>
<dbReference type="OrthoDB" id="9814535at2"/>
<evidence type="ECO:0000256" key="3">
    <source>
        <dbReference type="ARBA" id="ARBA00022729"/>
    </source>
</evidence>
<dbReference type="Gene3D" id="2.40.160.50">
    <property type="entry name" value="membrane protein fhac: a member of the omp85/tpsb transporter family"/>
    <property type="match status" value="1"/>
</dbReference>
<dbReference type="PROSITE" id="PS51257">
    <property type="entry name" value="PROKAR_LIPOPROTEIN"/>
    <property type="match status" value="1"/>
</dbReference>
<keyword evidence="3 6" id="KW-0732">Signal</keyword>